<feature type="signal peptide" evidence="1">
    <location>
        <begin position="1"/>
        <end position="23"/>
    </location>
</feature>
<dbReference type="SUPFAM" id="SSF48452">
    <property type="entry name" value="TPR-like"/>
    <property type="match status" value="1"/>
</dbReference>
<organism evidence="2 3">
    <name type="scientific">Porticoccus litoralis</name>
    <dbReference type="NCBI Taxonomy" id="434086"/>
    <lineage>
        <taxon>Bacteria</taxon>
        <taxon>Pseudomonadati</taxon>
        <taxon>Pseudomonadota</taxon>
        <taxon>Gammaproteobacteria</taxon>
        <taxon>Cellvibrionales</taxon>
        <taxon>Porticoccaceae</taxon>
        <taxon>Porticoccus</taxon>
    </lineage>
</organism>
<keyword evidence="1" id="KW-0732">Signal</keyword>
<proteinExistence type="predicted"/>
<protein>
    <recommendedName>
        <fullName evidence="4">Tetratricopeptide repeat protein</fullName>
    </recommendedName>
</protein>
<accession>A0AAW8B385</accession>
<evidence type="ECO:0008006" key="4">
    <source>
        <dbReference type="Google" id="ProtNLM"/>
    </source>
</evidence>
<name>A0AAW8B385_9GAMM</name>
<dbReference type="Proteomes" id="UP001178354">
    <property type="component" value="Unassembled WGS sequence"/>
</dbReference>
<reference evidence="2" key="1">
    <citation type="journal article" date="2010" name="Int. J. Syst. Evol. Microbiol.">
        <title>Porticoccus litoralis gen. nov., sp. nov., a gammaproteobacterium isolated from the Yellow Sea.</title>
        <authorList>
            <person name="Oh H.M."/>
            <person name="Kim H."/>
            <person name="Kim K.M."/>
            <person name="Min G.S."/>
            <person name="Cho J.C."/>
        </authorList>
    </citation>
    <scope>NUCLEOTIDE SEQUENCE</scope>
    <source>
        <strain evidence="2">DSM 25064</strain>
    </source>
</reference>
<reference evidence="2" key="2">
    <citation type="submission" date="2023-08" db="EMBL/GenBank/DDBJ databases">
        <authorList>
            <person name="Luo J."/>
        </authorList>
    </citation>
    <scope>NUCLEOTIDE SEQUENCE</scope>
    <source>
        <strain evidence="2">DSM 25064</strain>
    </source>
</reference>
<evidence type="ECO:0000256" key="1">
    <source>
        <dbReference type="SAM" id="SignalP"/>
    </source>
</evidence>
<dbReference type="AlphaFoldDB" id="A0AAW8B385"/>
<dbReference type="EMBL" id="JAUUUU010000001">
    <property type="protein sequence ID" value="MDP1519583.1"/>
    <property type="molecule type" value="Genomic_DNA"/>
</dbReference>
<feature type="chain" id="PRO_5043465488" description="Tetratricopeptide repeat protein" evidence="1">
    <location>
        <begin position="24"/>
        <end position="154"/>
    </location>
</feature>
<dbReference type="InterPro" id="IPR011990">
    <property type="entry name" value="TPR-like_helical_dom_sf"/>
</dbReference>
<evidence type="ECO:0000313" key="2">
    <source>
        <dbReference type="EMBL" id="MDP1519583.1"/>
    </source>
</evidence>
<comment type="caution">
    <text evidence="2">The sequence shown here is derived from an EMBL/GenBank/DDBJ whole genome shotgun (WGS) entry which is preliminary data.</text>
</comment>
<dbReference type="RefSeq" id="WP_305169096.1">
    <property type="nucleotide sequence ID" value="NZ_JAUUUU010000001.1"/>
</dbReference>
<gene>
    <name evidence="2" type="ORF">Q8A57_01195</name>
</gene>
<keyword evidence="3" id="KW-1185">Reference proteome</keyword>
<evidence type="ECO:0000313" key="3">
    <source>
        <dbReference type="Proteomes" id="UP001178354"/>
    </source>
</evidence>
<dbReference type="Gene3D" id="1.25.40.10">
    <property type="entry name" value="Tetratricopeptide repeat domain"/>
    <property type="match status" value="1"/>
</dbReference>
<sequence>MKNLIFTFLAWVVSAMVSASVFAETPALKPIDQYYAHASASEWAEALPIIRSLVEADPSMPSRWFQYGTCLEALELYPGAISAFKSAYELDSTDYGAQYRIFKNYALAGDTAGFVAFAREEVLKTPHIVELIAQRQEFQEITSSDAYQQFLSQL</sequence>